<keyword evidence="14" id="KW-0961">Cell wall biogenesis/degradation</keyword>
<reference evidence="15 16" key="1">
    <citation type="journal article" date="2015" name="Genome Announc.">
        <title>Genome Sequence of 'Candidatus Thioglobus singularis' Strain PS1, a Mixotroph from the SUP05 Clade of Marine Gammaproteobacteria.</title>
        <authorList>
            <person name="Marshall K.T."/>
            <person name="Morris R.M."/>
        </authorList>
    </citation>
    <scope>NUCLEOTIDE SEQUENCE [LARGE SCALE GENOMIC DNA]</scope>
    <source>
        <strain evidence="15 16">PS1</strain>
    </source>
</reference>
<protein>
    <recommendedName>
        <fullName evidence="4 14">Undecaprenyl-diphosphatase</fullName>
        <ecNumber evidence="3 14">3.6.1.27</ecNumber>
    </recommendedName>
    <alternativeName>
        <fullName evidence="12 14">Bacitracin resistance protein</fullName>
    </alternativeName>
    <alternativeName>
        <fullName evidence="11 14">Undecaprenyl pyrophosphate phosphatase</fullName>
    </alternativeName>
</protein>
<dbReference type="STRING" id="1125411.W908_03530"/>
<keyword evidence="6 14" id="KW-0812">Transmembrane</keyword>
<evidence type="ECO:0000256" key="14">
    <source>
        <dbReference type="HAMAP-Rule" id="MF_01006"/>
    </source>
</evidence>
<keyword evidence="8 14" id="KW-1133">Transmembrane helix</keyword>
<proteinExistence type="inferred from homology"/>
<evidence type="ECO:0000256" key="11">
    <source>
        <dbReference type="ARBA" id="ARBA00032707"/>
    </source>
</evidence>
<keyword evidence="9 14" id="KW-0472">Membrane</keyword>
<evidence type="ECO:0000256" key="7">
    <source>
        <dbReference type="ARBA" id="ARBA00022801"/>
    </source>
</evidence>
<dbReference type="RefSeq" id="WP_053819952.1">
    <property type="nucleotide sequence ID" value="NZ_CP006911.1"/>
</dbReference>
<feature type="transmembrane region" description="Helical" evidence="14">
    <location>
        <begin position="184"/>
        <end position="203"/>
    </location>
</feature>
<feature type="transmembrane region" description="Helical" evidence="14">
    <location>
        <begin position="45"/>
        <end position="72"/>
    </location>
</feature>
<feature type="transmembrane region" description="Helical" evidence="14">
    <location>
        <begin position="84"/>
        <end position="104"/>
    </location>
</feature>
<dbReference type="GO" id="GO:0050380">
    <property type="term" value="F:undecaprenyl-diphosphatase activity"/>
    <property type="evidence" value="ECO:0007669"/>
    <property type="project" value="UniProtKB-UniRule"/>
</dbReference>
<keyword evidence="5 14" id="KW-1003">Cell membrane</keyword>
<evidence type="ECO:0000256" key="3">
    <source>
        <dbReference type="ARBA" id="ARBA00012374"/>
    </source>
</evidence>
<dbReference type="Pfam" id="PF02673">
    <property type="entry name" value="BacA"/>
    <property type="match status" value="1"/>
</dbReference>
<dbReference type="PANTHER" id="PTHR30622">
    <property type="entry name" value="UNDECAPRENYL-DIPHOSPHATASE"/>
    <property type="match status" value="1"/>
</dbReference>
<dbReference type="EC" id="3.6.1.27" evidence="3 14"/>
<gene>
    <name evidence="14" type="primary">uppP</name>
    <name evidence="15" type="ORF">W908_03530</name>
</gene>
<dbReference type="PATRIC" id="fig|1125411.7.peg.688"/>
<sequence>MDIVQAITLAFIQGFTEFLPISSSAHLIVLPKFLDWPDQGLAFDVILHFATLCAVVLYYRSTLVMLGADFFSSVANRRMQGDSLLAWGILLGTIPVGITGLLFNDAIETHLRSFEVVAYATIFFGIMLGLSDWVNRSLGKSREMIQGMDILVIGCFQALALIPGTSRSGITITAALFIGLSRGLSIKFAFLLSIPVIILATILKTIDLFQEPNQIDWLILLISFVVAFLTSYLTIVFFIRLVERIGFLPFVVYRILLGALLFLI</sequence>
<keyword evidence="14" id="KW-0133">Cell shape</keyword>
<comment type="function">
    <text evidence="14">Catalyzes the dephosphorylation of undecaprenyl diphosphate (UPP). Confers resistance to bacitracin.</text>
</comment>
<name>A0A0M4LZR8_9GAMM</name>
<dbReference type="NCBIfam" id="TIGR00753">
    <property type="entry name" value="undec_PP_bacA"/>
    <property type="match status" value="1"/>
</dbReference>
<dbReference type="GO" id="GO:0005886">
    <property type="term" value="C:plasma membrane"/>
    <property type="evidence" value="ECO:0007669"/>
    <property type="project" value="UniProtKB-SubCell"/>
</dbReference>
<keyword evidence="16" id="KW-1185">Reference proteome</keyword>
<evidence type="ECO:0000313" key="16">
    <source>
        <dbReference type="Proteomes" id="UP000068905"/>
    </source>
</evidence>
<dbReference type="PANTHER" id="PTHR30622:SF4">
    <property type="entry name" value="UNDECAPRENYL-DIPHOSPHATASE"/>
    <property type="match status" value="1"/>
</dbReference>
<evidence type="ECO:0000256" key="13">
    <source>
        <dbReference type="ARBA" id="ARBA00047594"/>
    </source>
</evidence>
<comment type="miscellaneous">
    <text evidence="14">Bacitracin is thought to be involved in the inhibition of peptidoglycan synthesis by sequestering undecaprenyl diphosphate, thereby reducing the pool of lipid carrier available.</text>
</comment>
<keyword evidence="14" id="KW-0573">Peptidoglycan synthesis</keyword>
<dbReference type="GO" id="GO:0071555">
    <property type="term" value="P:cell wall organization"/>
    <property type="evidence" value="ECO:0007669"/>
    <property type="project" value="UniProtKB-KW"/>
</dbReference>
<dbReference type="Proteomes" id="UP000068905">
    <property type="component" value="Chromosome"/>
</dbReference>
<evidence type="ECO:0000256" key="4">
    <source>
        <dbReference type="ARBA" id="ARBA00021581"/>
    </source>
</evidence>
<comment type="catalytic activity">
    <reaction evidence="13 14">
        <text>di-trans,octa-cis-undecaprenyl diphosphate + H2O = di-trans,octa-cis-undecaprenyl phosphate + phosphate + H(+)</text>
        <dbReference type="Rhea" id="RHEA:28094"/>
        <dbReference type="ChEBI" id="CHEBI:15377"/>
        <dbReference type="ChEBI" id="CHEBI:15378"/>
        <dbReference type="ChEBI" id="CHEBI:43474"/>
        <dbReference type="ChEBI" id="CHEBI:58405"/>
        <dbReference type="ChEBI" id="CHEBI:60392"/>
        <dbReference type="EC" id="3.6.1.27"/>
    </reaction>
</comment>
<dbReference type="GO" id="GO:0009252">
    <property type="term" value="P:peptidoglycan biosynthetic process"/>
    <property type="evidence" value="ECO:0007669"/>
    <property type="project" value="UniProtKB-KW"/>
</dbReference>
<organism evidence="15 16">
    <name type="scientific">Candidatus Pseudothioglobus singularis PS1</name>
    <dbReference type="NCBI Taxonomy" id="1125411"/>
    <lineage>
        <taxon>Bacteria</taxon>
        <taxon>Pseudomonadati</taxon>
        <taxon>Pseudomonadota</taxon>
        <taxon>Gammaproteobacteria</taxon>
        <taxon>Candidatus Pseudothioglobaceae</taxon>
        <taxon>Candidatus Pseudothioglobus</taxon>
    </lineage>
</organism>
<feature type="transmembrane region" description="Helical" evidence="14">
    <location>
        <begin position="116"/>
        <end position="135"/>
    </location>
</feature>
<comment type="subcellular location">
    <subcellularLocation>
        <location evidence="1 14">Cell membrane</location>
        <topology evidence="1 14">Multi-pass membrane protein</topology>
    </subcellularLocation>
</comment>
<evidence type="ECO:0000256" key="5">
    <source>
        <dbReference type="ARBA" id="ARBA00022475"/>
    </source>
</evidence>
<evidence type="ECO:0000256" key="12">
    <source>
        <dbReference type="ARBA" id="ARBA00032932"/>
    </source>
</evidence>
<accession>A0A0M4LZR8</accession>
<dbReference type="HAMAP" id="MF_01006">
    <property type="entry name" value="Undec_diphosphatase"/>
    <property type="match status" value="1"/>
</dbReference>
<feature type="transmembrane region" description="Helical" evidence="14">
    <location>
        <begin position="245"/>
        <end position="263"/>
    </location>
</feature>
<keyword evidence="10 14" id="KW-0046">Antibiotic resistance</keyword>
<dbReference type="InterPro" id="IPR003824">
    <property type="entry name" value="UppP"/>
</dbReference>
<evidence type="ECO:0000256" key="10">
    <source>
        <dbReference type="ARBA" id="ARBA00023251"/>
    </source>
</evidence>
<dbReference type="OrthoDB" id="9808289at2"/>
<keyword evidence="7 14" id="KW-0378">Hydrolase</keyword>
<evidence type="ECO:0000256" key="1">
    <source>
        <dbReference type="ARBA" id="ARBA00004651"/>
    </source>
</evidence>
<evidence type="ECO:0000256" key="8">
    <source>
        <dbReference type="ARBA" id="ARBA00022989"/>
    </source>
</evidence>
<evidence type="ECO:0000256" key="6">
    <source>
        <dbReference type="ARBA" id="ARBA00022692"/>
    </source>
</evidence>
<dbReference type="KEGG" id="tsn:W908_03530"/>
<comment type="similarity">
    <text evidence="2 14">Belongs to the UppP family.</text>
</comment>
<dbReference type="NCBIfam" id="NF001393">
    <property type="entry name" value="PRK00281.2-4"/>
    <property type="match status" value="1"/>
</dbReference>
<evidence type="ECO:0000313" key="15">
    <source>
        <dbReference type="EMBL" id="ALE01724.1"/>
    </source>
</evidence>
<evidence type="ECO:0000256" key="2">
    <source>
        <dbReference type="ARBA" id="ARBA00010621"/>
    </source>
</evidence>
<evidence type="ECO:0000256" key="9">
    <source>
        <dbReference type="ARBA" id="ARBA00023136"/>
    </source>
</evidence>
<dbReference type="GO" id="GO:0008360">
    <property type="term" value="P:regulation of cell shape"/>
    <property type="evidence" value="ECO:0007669"/>
    <property type="project" value="UniProtKB-KW"/>
</dbReference>
<dbReference type="GO" id="GO:0046677">
    <property type="term" value="P:response to antibiotic"/>
    <property type="evidence" value="ECO:0007669"/>
    <property type="project" value="UniProtKB-UniRule"/>
</dbReference>
<dbReference type="AlphaFoldDB" id="A0A0M4LZR8"/>
<feature type="transmembrane region" description="Helical" evidence="14">
    <location>
        <begin position="215"/>
        <end position="239"/>
    </location>
</feature>
<dbReference type="EMBL" id="CP006911">
    <property type="protein sequence ID" value="ALE01724.1"/>
    <property type="molecule type" value="Genomic_DNA"/>
</dbReference>